<dbReference type="EMBL" id="JADAQX010000093">
    <property type="protein sequence ID" value="KAF8822056.1"/>
    <property type="molecule type" value="Genomic_DNA"/>
</dbReference>
<dbReference type="Gene3D" id="1.25.40.20">
    <property type="entry name" value="Ankyrin repeat-containing domain"/>
    <property type="match status" value="1"/>
</dbReference>
<evidence type="ECO:0000256" key="2">
    <source>
        <dbReference type="ARBA" id="ARBA00023043"/>
    </source>
</evidence>
<protein>
    <submittedName>
        <fullName evidence="5">Ankyrin repeat-containing protein</fullName>
    </submittedName>
</protein>
<dbReference type="InterPro" id="IPR002110">
    <property type="entry name" value="Ankyrin_rpt"/>
</dbReference>
<gene>
    <name evidence="5" type="ORF">IE077_001157</name>
</gene>
<keyword evidence="6" id="KW-1185">Reference proteome</keyword>
<proteinExistence type="predicted"/>
<dbReference type="Proteomes" id="UP000823046">
    <property type="component" value="Unassembled WGS sequence"/>
</dbReference>
<organism evidence="5 6">
    <name type="scientific">Cardiosporidium cionae</name>
    <dbReference type="NCBI Taxonomy" id="476202"/>
    <lineage>
        <taxon>Eukaryota</taxon>
        <taxon>Sar</taxon>
        <taxon>Alveolata</taxon>
        <taxon>Apicomplexa</taxon>
        <taxon>Aconoidasida</taxon>
        <taxon>Nephromycida</taxon>
        <taxon>Cardiosporidium</taxon>
    </lineage>
</organism>
<dbReference type="PROSITE" id="PS50088">
    <property type="entry name" value="ANK_REPEAT"/>
    <property type="match status" value="1"/>
</dbReference>
<dbReference type="SMART" id="SM00248">
    <property type="entry name" value="ANK"/>
    <property type="match status" value="5"/>
</dbReference>
<dbReference type="SUPFAM" id="SSF48403">
    <property type="entry name" value="Ankyrin repeat"/>
    <property type="match status" value="1"/>
</dbReference>
<keyword evidence="1" id="KW-0677">Repeat</keyword>
<reference evidence="5 6" key="1">
    <citation type="journal article" date="2020" name="bioRxiv">
        <title>Metabolic contributions of an alphaproteobacterial endosymbiont in the apicomplexan Cardiosporidium cionae.</title>
        <authorList>
            <person name="Hunter E.S."/>
            <person name="Paight C.J."/>
            <person name="Lane C.E."/>
        </authorList>
    </citation>
    <scope>NUCLEOTIDE SEQUENCE [LARGE SCALE GENOMIC DNA]</scope>
    <source>
        <strain evidence="5">ESH_2018</strain>
    </source>
</reference>
<feature type="region of interest" description="Disordered" evidence="4">
    <location>
        <begin position="1"/>
        <end position="33"/>
    </location>
</feature>
<accession>A0ABQ7JDK8</accession>
<dbReference type="PANTHER" id="PTHR24171:SF8">
    <property type="entry name" value="BRCA1-ASSOCIATED RING DOMAIN PROTEIN 1"/>
    <property type="match status" value="1"/>
</dbReference>
<feature type="compositionally biased region" description="Basic and acidic residues" evidence="4">
    <location>
        <begin position="1"/>
        <end position="14"/>
    </location>
</feature>
<sequence length="453" mass="51488">MIKQQIEDNLKSRDSSSTTAFTVSSKDNSDAVNEDNSKLGWDFAAYARKSDVKSIRNLLLDNQKFVSGYFLFHQEPKAIQAIRYSIKNDKVEIIAALLSGGGNPFQKLPALTKVPPDKFAEIRPSSNHTNRYITDLEKEECNDHCVKYQLENSHSCFPISNLFYENAKSTWQFIKIFSNGYAPNIEYINQKKLETWRKHNMQLDVQQMTLLEETATAESENIFMMISSHVNSPNTALISTCIRGTAAMLKQLLKRGANPNYRQYGMSSLISACTSLIDSIAKIELLLQYGADANFHLKNEYSPLMQTTMNEDLAAMELLLKNGANPNEVVELAGLPTPLFYAVYWGKVEMIELLLKYKPDIHIRKQNKTDILELARTSLHFATLRKPKHIARLPLPKTSAGECRNICSILGKYQRENIFASRFISPTMNHVKWESPCREEAYKPTDSDFQGNS</sequence>
<dbReference type="Pfam" id="PF12796">
    <property type="entry name" value="Ank_2"/>
    <property type="match status" value="1"/>
</dbReference>
<comment type="caution">
    <text evidence="5">The sequence shown here is derived from an EMBL/GenBank/DDBJ whole genome shotgun (WGS) entry which is preliminary data.</text>
</comment>
<evidence type="ECO:0000256" key="4">
    <source>
        <dbReference type="SAM" id="MobiDB-lite"/>
    </source>
</evidence>
<feature type="compositionally biased region" description="Polar residues" evidence="4">
    <location>
        <begin position="15"/>
        <end position="26"/>
    </location>
</feature>
<evidence type="ECO:0000256" key="3">
    <source>
        <dbReference type="PROSITE-ProRule" id="PRU00023"/>
    </source>
</evidence>
<keyword evidence="2 3" id="KW-0040">ANK repeat</keyword>
<name>A0ABQ7JDK8_9APIC</name>
<evidence type="ECO:0000313" key="6">
    <source>
        <dbReference type="Proteomes" id="UP000823046"/>
    </source>
</evidence>
<feature type="repeat" description="ANK" evidence="3">
    <location>
        <begin position="337"/>
        <end position="366"/>
    </location>
</feature>
<evidence type="ECO:0000256" key="1">
    <source>
        <dbReference type="ARBA" id="ARBA00022737"/>
    </source>
</evidence>
<dbReference type="PANTHER" id="PTHR24171">
    <property type="entry name" value="ANKYRIN REPEAT DOMAIN-CONTAINING PROTEIN 39-RELATED"/>
    <property type="match status" value="1"/>
</dbReference>
<evidence type="ECO:0000313" key="5">
    <source>
        <dbReference type="EMBL" id="KAF8822056.1"/>
    </source>
</evidence>
<dbReference type="InterPro" id="IPR036770">
    <property type="entry name" value="Ankyrin_rpt-contain_sf"/>
</dbReference>